<feature type="domain" description="TNase-like" evidence="4">
    <location>
        <begin position="19"/>
        <end position="144"/>
    </location>
</feature>
<dbReference type="SUPFAM" id="SSF50199">
    <property type="entry name" value="Staphylococcal nuclease"/>
    <property type="match status" value="1"/>
</dbReference>
<evidence type="ECO:0000256" key="2">
    <source>
        <dbReference type="ARBA" id="ARBA00022759"/>
    </source>
</evidence>
<dbReference type="PANTHER" id="PTHR12302:SF3">
    <property type="entry name" value="SERINE_THREONINE-PROTEIN KINASE 31"/>
    <property type="match status" value="1"/>
</dbReference>
<dbReference type="SMART" id="SM00318">
    <property type="entry name" value="SNc"/>
    <property type="match status" value="1"/>
</dbReference>
<dbReference type="AlphaFoldDB" id="A0A937DCW8"/>
<dbReference type="RefSeq" id="WP_201924633.1">
    <property type="nucleotide sequence ID" value="NZ_BAABAX010000013.1"/>
</dbReference>
<dbReference type="InterPro" id="IPR016071">
    <property type="entry name" value="Staphylococal_nuclease_OB-fold"/>
</dbReference>
<dbReference type="Pfam" id="PF00565">
    <property type="entry name" value="SNase"/>
    <property type="match status" value="1"/>
</dbReference>
<accession>A0A937DCW8</accession>
<evidence type="ECO:0000256" key="3">
    <source>
        <dbReference type="ARBA" id="ARBA00022801"/>
    </source>
</evidence>
<name>A0A937DCW8_9FLAO</name>
<evidence type="ECO:0000259" key="4">
    <source>
        <dbReference type="PROSITE" id="PS50830"/>
    </source>
</evidence>
<keyword evidence="2" id="KW-0255">Endonuclease</keyword>
<reference evidence="5" key="1">
    <citation type="submission" date="2021-01" db="EMBL/GenBank/DDBJ databases">
        <authorList>
            <person name="Zhong Y.L."/>
        </authorList>
    </citation>
    <scope>NUCLEOTIDE SEQUENCE</scope>
    <source>
        <strain evidence="5">KCTC 23302</strain>
    </source>
</reference>
<organism evidence="5 6">
    <name type="scientific">Aquimarina mytili</name>
    <dbReference type="NCBI Taxonomy" id="874423"/>
    <lineage>
        <taxon>Bacteria</taxon>
        <taxon>Pseudomonadati</taxon>
        <taxon>Bacteroidota</taxon>
        <taxon>Flavobacteriia</taxon>
        <taxon>Flavobacteriales</taxon>
        <taxon>Flavobacteriaceae</taxon>
        <taxon>Aquimarina</taxon>
    </lineage>
</organism>
<sequence length="159" mass="18352">MKSTFKLFVFLLFVQLSVLSQEGKVIGVKDGDTVVILDDDKNQYTVRVADIDCPEKNQPFGKKAKWFTSEQIFGKKVSIQVKDSNKPTDRWGRIIGYLIYEDKNLSHELLKAGLAWHYKYYSSDKVMASLESTAKKQKIGLWSDPNPINPYNWRKGERN</sequence>
<dbReference type="Gene3D" id="2.40.50.90">
    <property type="match status" value="1"/>
</dbReference>
<dbReference type="Proteomes" id="UP000651057">
    <property type="component" value="Unassembled WGS sequence"/>
</dbReference>
<comment type="caution">
    <text evidence="5">The sequence shown here is derived from an EMBL/GenBank/DDBJ whole genome shotgun (WGS) entry which is preliminary data.</text>
</comment>
<dbReference type="InterPro" id="IPR035437">
    <property type="entry name" value="SNase_OB-fold_sf"/>
</dbReference>
<dbReference type="EMBL" id="JAERQJ010000017">
    <property type="protein sequence ID" value="MBL0686083.1"/>
    <property type="molecule type" value="Genomic_DNA"/>
</dbReference>
<dbReference type="PANTHER" id="PTHR12302">
    <property type="entry name" value="EBNA2 BINDING PROTEIN P100"/>
    <property type="match status" value="1"/>
</dbReference>
<keyword evidence="1" id="KW-0540">Nuclease</keyword>
<evidence type="ECO:0000313" key="6">
    <source>
        <dbReference type="Proteomes" id="UP000651057"/>
    </source>
</evidence>
<dbReference type="PROSITE" id="PS50830">
    <property type="entry name" value="TNASE_3"/>
    <property type="match status" value="1"/>
</dbReference>
<keyword evidence="6" id="KW-1185">Reference proteome</keyword>
<gene>
    <name evidence="5" type="ORF">JJQ60_21325</name>
</gene>
<evidence type="ECO:0000256" key="1">
    <source>
        <dbReference type="ARBA" id="ARBA00022722"/>
    </source>
</evidence>
<dbReference type="InterPro" id="IPR002071">
    <property type="entry name" value="Thermonucl_AS"/>
</dbReference>
<dbReference type="GO" id="GO:0003676">
    <property type="term" value="F:nucleic acid binding"/>
    <property type="evidence" value="ECO:0007669"/>
    <property type="project" value="InterPro"/>
</dbReference>
<proteinExistence type="predicted"/>
<keyword evidence="3" id="KW-0378">Hydrolase</keyword>
<dbReference type="PROSITE" id="PS01123">
    <property type="entry name" value="TNASE_1"/>
    <property type="match status" value="1"/>
</dbReference>
<evidence type="ECO:0000313" key="5">
    <source>
        <dbReference type="EMBL" id="MBL0686083.1"/>
    </source>
</evidence>
<protein>
    <submittedName>
        <fullName evidence="5">Thermonuclease family protein</fullName>
    </submittedName>
</protein>
<dbReference type="GO" id="GO:0016787">
    <property type="term" value="F:hydrolase activity"/>
    <property type="evidence" value="ECO:0007669"/>
    <property type="project" value="UniProtKB-KW"/>
</dbReference>
<dbReference type="GO" id="GO:0004519">
    <property type="term" value="F:endonuclease activity"/>
    <property type="evidence" value="ECO:0007669"/>
    <property type="project" value="UniProtKB-KW"/>
</dbReference>